<keyword evidence="2" id="KW-1185">Reference proteome</keyword>
<evidence type="ECO:0000313" key="1">
    <source>
        <dbReference type="EMBL" id="CAL1592251.1"/>
    </source>
</evidence>
<sequence length="108" mass="12415">MEVSDRRGVKELLRMNVEELEFVLNKVAPLITKQDTNMRLSISAKERLVLTLRFLATGESFTSLNFQFRVGKSTISQIVSETCEALYRVLAKDYLKTPTTEEEWLDIA</sequence>
<evidence type="ECO:0000313" key="2">
    <source>
        <dbReference type="Proteomes" id="UP001497482"/>
    </source>
</evidence>
<gene>
    <name evidence="1" type="ORF">KC01_LOCUS21527</name>
</gene>
<name>A0AAV2KTD0_KNICA</name>
<dbReference type="AlphaFoldDB" id="A0AAV2KTD0"/>
<accession>A0AAV2KTD0</accession>
<dbReference type="EMBL" id="OZ035824">
    <property type="protein sequence ID" value="CAL1592251.1"/>
    <property type="molecule type" value="Genomic_DNA"/>
</dbReference>
<organism evidence="1 2">
    <name type="scientific">Knipowitschia caucasica</name>
    <name type="common">Caucasian dwarf goby</name>
    <name type="synonym">Pomatoschistus caucasicus</name>
    <dbReference type="NCBI Taxonomy" id="637954"/>
    <lineage>
        <taxon>Eukaryota</taxon>
        <taxon>Metazoa</taxon>
        <taxon>Chordata</taxon>
        <taxon>Craniata</taxon>
        <taxon>Vertebrata</taxon>
        <taxon>Euteleostomi</taxon>
        <taxon>Actinopterygii</taxon>
        <taxon>Neopterygii</taxon>
        <taxon>Teleostei</taxon>
        <taxon>Neoteleostei</taxon>
        <taxon>Acanthomorphata</taxon>
        <taxon>Gobiaria</taxon>
        <taxon>Gobiiformes</taxon>
        <taxon>Gobioidei</taxon>
        <taxon>Gobiidae</taxon>
        <taxon>Gobiinae</taxon>
        <taxon>Knipowitschia</taxon>
    </lineage>
</organism>
<protein>
    <recommendedName>
        <fullName evidence="3">Transposase Helix-turn-helix domain-containing protein</fullName>
    </recommendedName>
</protein>
<proteinExistence type="predicted"/>
<dbReference type="Proteomes" id="UP001497482">
    <property type="component" value="Chromosome 2"/>
</dbReference>
<evidence type="ECO:0008006" key="3">
    <source>
        <dbReference type="Google" id="ProtNLM"/>
    </source>
</evidence>
<reference evidence="1 2" key="1">
    <citation type="submission" date="2024-04" db="EMBL/GenBank/DDBJ databases">
        <authorList>
            <person name="Waldvogel A.-M."/>
            <person name="Schoenle A."/>
        </authorList>
    </citation>
    <scope>NUCLEOTIDE SEQUENCE [LARGE SCALE GENOMIC DNA]</scope>
</reference>